<dbReference type="EMBL" id="CADCTW010000168">
    <property type="protein sequence ID" value="CAA9350303.1"/>
    <property type="molecule type" value="Genomic_DNA"/>
</dbReference>
<evidence type="ECO:0000313" key="3">
    <source>
        <dbReference type="EMBL" id="CAA9350303.1"/>
    </source>
</evidence>
<dbReference type="NCBIfam" id="TIGR04018">
    <property type="entry name" value="Bthiol_YpdA"/>
    <property type="match status" value="1"/>
</dbReference>
<dbReference type="InterPro" id="IPR036188">
    <property type="entry name" value="FAD/NAD-bd_sf"/>
</dbReference>
<evidence type="ECO:0000256" key="2">
    <source>
        <dbReference type="ARBA" id="ARBA00023002"/>
    </source>
</evidence>
<dbReference type="InterPro" id="IPR050097">
    <property type="entry name" value="Ferredoxin-NADP_redctase_2"/>
</dbReference>
<accession>A0A6J4M5F1</accession>
<proteinExistence type="predicted"/>
<dbReference type="PRINTS" id="PR00469">
    <property type="entry name" value="PNDRDTASEII"/>
</dbReference>
<dbReference type="PANTHER" id="PTHR48105">
    <property type="entry name" value="THIOREDOXIN REDUCTASE 1-RELATED-RELATED"/>
    <property type="match status" value="1"/>
</dbReference>
<dbReference type="GO" id="GO:0004791">
    <property type="term" value="F:thioredoxin-disulfide reductase (NADPH) activity"/>
    <property type="evidence" value="ECO:0007669"/>
    <property type="project" value="UniProtKB-EC"/>
</dbReference>
<dbReference type="PRINTS" id="PR00368">
    <property type="entry name" value="FADPNR"/>
</dbReference>
<keyword evidence="1" id="KW-0285">Flavoprotein</keyword>
<keyword evidence="2 3" id="KW-0560">Oxidoreductase</keyword>
<evidence type="ECO:0000256" key="1">
    <source>
        <dbReference type="ARBA" id="ARBA00022630"/>
    </source>
</evidence>
<dbReference type="InterPro" id="IPR023856">
    <property type="entry name" value="Bdr"/>
</dbReference>
<reference evidence="3" key="1">
    <citation type="submission" date="2020-02" db="EMBL/GenBank/DDBJ databases">
        <authorList>
            <person name="Meier V. D."/>
        </authorList>
    </citation>
    <scope>NUCLEOTIDE SEQUENCE</scope>
    <source>
        <strain evidence="3">AVDCRST_MAG68</strain>
    </source>
</reference>
<dbReference type="Pfam" id="PF13738">
    <property type="entry name" value="Pyr_redox_3"/>
    <property type="match status" value="1"/>
</dbReference>
<organism evidence="3">
    <name type="scientific">uncultured Gemmatimonadota bacterium</name>
    <dbReference type="NCBI Taxonomy" id="203437"/>
    <lineage>
        <taxon>Bacteria</taxon>
        <taxon>Pseudomonadati</taxon>
        <taxon>Gemmatimonadota</taxon>
        <taxon>environmental samples</taxon>
    </lineage>
</organism>
<dbReference type="SUPFAM" id="SSF51905">
    <property type="entry name" value="FAD/NAD(P)-binding domain"/>
    <property type="match status" value="1"/>
</dbReference>
<gene>
    <name evidence="3" type="ORF">AVDCRST_MAG68-3570</name>
</gene>
<name>A0A6J4M5F1_9BACT</name>
<protein>
    <submittedName>
        <fullName evidence="3">Thioredoxin reductase</fullName>
        <ecNumber evidence="3">1.8.1.9</ecNumber>
    </submittedName>
</protein>
<sequence>MTGRAAGGEVIDIAVIGAGPCGLAVGVAAQQAGLRCVLFDRGAITQAMLDHPVYVTYFSGPEKLEIGGLPFTTSGDKPSRREALRYYRKVAEFYALDVRQYEDVAEVAREADGFALHTVGRGVERVHRARNVVVATGYYDNPRRLEIPGAELAKVKYYFDEPYPYWNQEVVVVGGGNSSSDAALLCWREGARVTLVHIFDAIDKGVKPWVRPDIVNRIEEGSIPALWRHRLVEIRPAEVVVENLETGERRTLPNDWVLAMTGYEPDPRMLRMLGVTIDPQSGVPVHDPATMETDVRGVFVAGVVVSGHDANKIFIENGKLHGPLIAAAVAEKYGAS</sequence>
<dbReference type="Gene3D" id="3.50.50.60">
    <property type="entry name" value="FAD/NAD(P)-binding domain"/>
    <property type="match status" value="2"/>
</dbReference>
<dbReference type="EC" id="1.8.1.9" evidence="3"/>
<dbReference type="AlphaFoldDB" id="A0A6J4M5F1"/>